<feature type="compositionally biased region" description="Polar residues" evidence="1">
    <location>
        <begin position="1"/>
        <end position="16"/>
    </location>
</feature>
<reference evidence="4" key="1">
    <citation type="submission" date="2022-11" db="UniProtKB">
        <authorList>
            <consortium name="WormBaseParasite"/>
        </authorList>
    </citation>
    <scope>IDENTIFICATION</scope>
</reference>
<proteinExistence type="predicted"/>
<organism evidence="3 4">
    <name type="scientific">Romanomermis culicivorax</name>
    <name type="common">Nematode worm</name>
    <dbReference type="NCBI Taxonomy" id="13658"/>
    <lineage>
        <taxon>Eukaryota</taxon>
        <taxon>Metazoa</taxon>
        <taxon>Ecdysozoa</taxon>
        <taxon>Nematoda</taxon>
        <taxon>Enoplea</taxon>
        <taxon>Dorylaimia</taxon>
        <taxon>Mermithida</taxon>
        <taxon>Mermithoidea</taxon>
        <taxon>Mermithidae</taxon>
        <taxon>Romanomermis</taxon>
    </lineage>
</organism>
<keyword evidence="2" id="KW-0472">Membrane</keyword>
<evidence type="ECO:0000256" key="2">
    <source>
        <dbReference type="SAM" id="Phobius"/>
    </source>
</evidence>
<protein>
    <submittedName>
        <fullName evidence="4">Uncharacterized protein</fullName>
    </submittedName>
</protein>
<dbReference type="Proteomes" id="UP000887565">
    <property type="component" value="Unplaced"/>
</dbReference>
<sequence>MVTSTPTLANGGTATTPPRKPFNIIWMLGLTGIITVIGCLLILSPSLKKGCIPTEQRHGQQLVTMV</sequence>
<feature type="transmembrane region" description="Helical" evidence="2">
    <location>
        <begin position="24"/>
        <end position="43"/>
    </location>
</feature>
<dbReference type="AlphaFoldDB" id="A0A915HLD8"/>
<name>A0A915HLD8_ROMCU</name>
<dbReference type="WBParaSite" id="nRc.2.0.1.t02484-RA">
    <property type="protein sequence ID" value="nRc.2.0.1.t02484-RA"/>
    <property type="gene ID" value="nRc.2.0.1.g02484"/>
</dbReference>
<accession>A0A915HLD8</accession>
<evidence type="ECO:0000313" key="3">
    <source>
        <dbReference type="Proteomes" id="UP000887565"/>
    </source>
</evidence>
<evidence type="ECO:0000256" key="1">
    <source>
        <dbReference type="SAM" id="MobiDB-lite"/>
    </source>
</evidence>
<keyword evidence="3" id="KW-1185">Reference proteome</keyword>
<keyword evidence="2" id="KW-0812">Transmembrane</keyword>
<feature type="region of interest" description="Disordered" evidence="1">
    <location>
        <begin position="1"/>
        <end position="20"/>
    </location>
</feature>
<keyword evidence="2" id="KW-1133">Transmembrane helix</keyword>
<evidence type="ECO:0000313" key="4">
    <source>
        <dbReference type="WBParaSite" id="nRc.2.0.1.t02484-RA"/>
    </source>
</evidence>